<proteinExistence type="predicted"/>
<accession>A0A1G4JGR3</accession>
<gene>
    <name evidence="1" type="ORF">LAME_0E04082G</name>
</gene>
<evidence type="ECO:0000313" key="1">
    <source>
        <dbReference type="EMBL" id="SCU89532.1"/>
    </source>
</evidence>
<evidence type="ECO:0000313" key="2">
    <source>
        <dbReference type="Proteomes" id="UP000191144"/>
    </source>
</evidence>
<sequence length="160" mass="18774">MLRDHVLQALEDVNTLHYKPLWLESKNEKEELILEVFSFGKIKDVPESLRCILTALMWTKLRKLTLLDLFCRHRTLNTVNLQTECEMESALEVEQLAMSLGKWVDISIDQVGGEIHVLRCHESRDVYDGEKKLHLVSGVDSRLTLLQDLRVWKERIEYEL</sequence>
<name>A0A1G4JGR3_9SACH</name>
<reference evidence="2" key="1">
    <citation type="submission" date="2016-03" db="EMBL/GenBank/DDBJ databases">
        <authorList>
            <person name="Devillers Hugo."/>
        </authorList>
    </citation>
    <scope>NUCLEOTIDE SEQUENCE [LARGE SCALE GENOMIC DNA]</scope>
</reference>
<keyword evidence="2" id="KW-1185">Reference proteome</keyword>
<dbReference type="OrthoDB" id="10265275at2759"/>
<protein>
    <submittedName>
        <fullName evidence="1">LAME_0E04082g1_1</fullName>
    </submittedName>
</protein>
<dbReference type="Proteomes" id="UP000191144">
    <property type="component" value="Chromosome E"/>
</dbReference>
<organism evidence="1 2">
    <name type="scientific">Lachancea meyersii CBS 8951</name>
    <dbReference type="NCBI Taxonomy" id="1266667"/>
    <lineage>
        <taxon>Eukaryota</taxon>
        <taxon>Fungi</taxon>
        <taxon>Dikarya</taxon>
        <taxon>Ascomycota</taxon>
        <taxon>Saccharomycotina</taxon>
        <taxon>Saccharomycetes</taxon>
        <taxon>Saccharomycetales</taxon>
        <taxon>Saccharomycetaceae</taxon>
        <taxon>Lachancea</taxon>
    </lineage>
</organism>
<dbReference type="EMBL" id="LT598481">
    <property type="protein sequence ID" value="SCU89532.1"/>
    <property type="molecule type" value="Genomic_DNA"/>
</dbReference>
<dbReference type="AlphaFoldDB" id="A0A1G4JGR3"/>